<dbReference type="NCBIfam" id="NF008453">
    <property type="entry name" value="PRK11308.1"/>
    <property type="match status" value="2"/>
</dbReference>
<dbReference type="SUPFAM" id="SSF52540">
    <property type="entry name" value="P-loop containing nucleoside triphosphate hydrolases"/>
    <property type="match status" value="2"/>
</dbReference>
<keyword evidence="7" id="KW-0472">Membrane</keyword>
<dbReference type="PANTHER" id="PTHR43297:SF2">
    <property type="entry name" value="DIPEPTIDE TRANSPORT ATP-BINDING PROTEIN DPPD"/>
    <property type="match status" value="1"/>
</dbReference>
<evidence type="ECO:0000313" key="9">
    <source>
        <dbReference type="EMBL" id="SFT03682.1"/>
    </source>
</evidence>
<dbReference type="Pfam" id="PF08352">
    <property type="entry name" value="oligo_HPY"/>
    <property type="match status" value="2"/>
</dbReference>
<comment type="subcellular location">
    <subcellularLocation>
        <location evidence="1">Cell membrane</location>
        <topology evidence="1">Peripheral membrane protein</topology>
    </subcellularLocation>
</comment>
<sequence>MTTDAPQPLLSVRDLHVAFRSRRSTVRAVRGVNLDLAPGRTLALVGESGSGKSTTGLAVLGLLPPGAQVTGGHVTLAGRDLTALRERAWRTVRGREIGFVPQDPMVSLNPVRRVGHQVAEVLLIHGLAEDRKAAHARAVDLLADAGLPEPAEVARTLPHELSGGMCQRVLIAIALAGRPKLLIADEPTSALDVTVQRRILDHLETVTEQHGTALLLITHDLSVAADRADEIAVMSRGEIVERGPGHRVLTAPAHPYTRELVAAVPDMTAAPAAPAPAGPPLLEVRGLRRSFDGGRTAAVDGVGFTLAAGGSLGIVGESGSGKSTTAQLVLRLDRPDAGTITFDGHDLGSLGPAALRRLRRDIQPVFQDPYGSLDPRFTVAQSIAEPLRAYRTTGRRGRQRRVAELLDLVRLPATAAGRRPAELSGGQRQRVSIARALALTPRLLVLDEPVSALDVSVQASVLDLLAELRAGFGLSYLFISHDLAVVRQVCDRVAVMRRGRIVETGPVARVFDHPGHPYTQELLSAIPGRRARTPQPG</sequence>
<dbReference type="PROSITE" id="PS00211">
    <property type="entry name" value="ABC_TRANSPORTER_1"/>
    <property type="match status" value="2"/>
</dbReference>
<accession>A0A1I6UQE8</accession>
<dbReference type="GO" id="GO:0016887">
    <property type="term" value="F:ATP hydrolysis activity"/>
    <property type="evidence" value="ECO:0007669"/>
    <property type="project" value="InterPro"/>
</dbReference>
<gene>
    <name evidence="9" type="ORF">SAMN05444716_10686</name>
</gene>
<evidence type="ECO:0000313" key="10">
    <source>
        <dbReference type="Proteomes" id="UP000198873"/>
    </source>
</evidence>
<dbReference type="PANTHER" id="PTHR43297">
    <property type="entry name" value="OLIGOPEPTIDE TRANSPORT ATP-BINDING PROTEIN APPD"/>
    <property type="match status" value="1"/>
</dbReference>
<dbReference type="GO" id="GO:0005524">
    <property type="term" value="F:ATP binding"/>
    <property type="evidence" value="ECO:0007669"/>
    <property type="project" value="UniProtKB-KW"/>
</dbReference>
<proteinExistence type="inferred from homology"/>
<evidence type="ECO:0000256" key="4">
    <source>
        <dbReference type="ARBA" id="ARBA00022475"/>
    </source>
</evidence>
<dbReference type="NCBIfam" id="NF007739">
    <property type="entry name" value="PRK10419.1"/>
    <property type="match status" value="2"/>
</dbReference>
<keyword evidence="3" id="KW-0813">Transport</keyword>
<evidence type="ECO:0000256" key="7">
    <source>
        <dbReference type="ARBA" id="ARBA00023136"/>
    </source>
</evidence>
<keyword evidence="10" id="KW-1185">Reference proteome</keyword>
<feature type="domain" description="ABC transporter" evidence="8">
    <location>
        <begin position="12"/>
        <end position="261"/>
    </location>
</feature>
<dbReference type="Gene3D" id="3.40.50.300">
    <property type="entry name" value="P-loop containing nucleotide triphosphate hydrolases"/>
    <property type="match status" value="2"/>
</dbReference>
<evidence type="ECO:0000259" key="8">
    <source>
        <dbReference type="PROSITE" id="PS50893"/>
    </source>
</evidence>
<reference evidence="10" key="1">
    <citation type="submission" date="2016-10" db="EMBL/GenBank/DDBJ databases">
        <authorList>
            <person name="Varghese N."/>
            <person name="Submissions S."/>
        </authorList>
    </citation>
    <scope>NUCLEOTIDE SEQUENCE [LARGE SCALE GENOMIC DNA]</scope>
    <source>
        <strain evidence="10">CGMCC 4.7047</strain>
    </source>
</reference>
<dbReference type="STRING" id="1176198.SAMN05444716_10686"/>
<protein>
    <submittedName>
        <fullName evidence="9">Peptide/nickel transport system ATP-binding protein</fullName>
    </submittedName>
</protein>
<dbReference type="EMBL" id="FPAB01000006">
    <property type="protein sequence ID" value="SFT03682.1"/>
    <property type="molecule type" value="Genomic_DNA"/>
</dbReference>
<evidence type="ECO:0000256" key="5">
    <source>
        <dbReference type="ARBA" id="ARBA00022741"/>
    </source>
</evidence>
<dbReference type="InterPro" id="IPR050388">
    <property type="entry name" value="ABC_Ni/Peptide_Import"/>
</dbReference>
<evidence type="ECO:0000256" key="1">
    <source>
        <dbReference type="ARBA" id="ARBA00004202"/>
    </source>
</evidence>
<comment type="similarity">
    <text evidence="2">Belongs to the ABC transporter superfamily.</text>
</comment>
<evidence type="ECO:0000256" key="2">
    <source>
        <dbReference type="ARBA" id="ARBA00005417"/>
    </source>
</evidence>
<feature type="domain" description="ABC transporter" evidence="8">
    <location>
        <begin position="282"/>
        <end position="523"/>
    </location>
</feature>
<dbReference type="FunFam" id="3.40.50.300:FF:000016">
    <property type="entry name" value="Oligopeptide ABC transporter ATP-binding component"/>
    <property type="match status" value="1"/>
</dbReference>
<keyword evidence="5" id="KW-0547">Nucleotide-binding</keyword>
<dbReference type="CDD" id="cd03257">
    <property type="entry name" value="ABC_NikE_OppD_transporters"/>
    <property type="match status" value="2"/>
</dbReference>
<dbReference type="InterPro" id="IPR013563">
    <property type="entry name" value="Oligopep_ABC_C"/>
</dbReference>
<evidence type="ECO:0000256" key="3">
    <source>
        <dbReference type="ARBA" id="ARBA00022448"/>
    </source>
</evidence>
<dbReference type="AlphaFoldDB" id="A0A1I6UQE8"/>
<dbReference type="Proteomes" id="UP000198873">
    <property type="component" value="Unassembled WGS sequence"/>
</dbReference>
<dbReference type="GO" id="GO:0015833">
    <property type="term" value="P:peptide transport"/>
    <property type="evidence" value="ECO:0007669"/>
    <property type="project" value="InterPro"/>
</dbReference>
<keyword evidence="6 9" id="KW-0067">ATP-binding</keyword>
<dbReference type="InterPro" id="IPR003593">
    <property type="entry name" value="AAA+_ATPase"/>
</dbReference>
<organism evidence="9 10">
    <name type="scientific">Streptomyces harbinensis</name>
    <dbReference type="NCBI Taxonomy" id="1176198"/>
    <lineage>
        <taxon>Bacteria</taxon>
        <taxon>Bacillati</taxon>
        <taxon>Actinomycetota</taxon>
        <taxon>Actinomycetes</taxon>
        <taxon>Kitasatosporales</taxon>
        <taxon>Streptomycetaceae</taxon>
        <taxon>Streptomyces</taxon>
    </lineage>
</organism>
<dbReference type="PROSITE" id="PS50893">
    <property type="entry name" value="ABC_TRANSPORTER_2"/>
    <property type="match status" value="2"/>
</dbReference>
<dbReference type="InterPro" id="IPR017871">
    <property type="entry name" value="ABC_transporter-like_CS"/>
</dbReference>
<dbReference type="GO" id="GO:0005886">
    <property type="term" value="C:plasma membrane"/>
    <property type="evidence" value="ECO:0007669"/>
    <property type="project" value="UniProtKB-SubCell"/>
</dbReference>
<evidence type="ECO:0000256" key="6">
    <source>
        <dbReference type="ARBA" id="ARBA00022840"/>
    </source>
</evidence>
<dbReference type="Pfam" id="PF00005">
    <property type="entry name" value="ABC_tran"/>
    <property type="match status" value="2"/>
</dbReference>
<dbReference type="SMART" id="SM00382">
    <property type="entry name" value="AAA"/>
    <property type="match status" value="2"/>
</dbReference>
<dbReference type="InterPro" id="IPR003439">
    <property type="entry name" value="ABC_transporter-like_ATP-bd"/>
</dbReference>
<dbReference type="RefSeq" id="WP_093843688.1">
    <property type="nucleotide sequence ID" value="NZ_FPAB01000006.1"/>
</dbReference>
<name>A0A1I6UQE8_9ACTN</name>
<dbReference type="InterPro" id="IPR027417">
    <property type="entry name" value="P-loop_NTPase"/>
</dbReference>
<keyword evidence="4" id="KW-1003">Cell membrane</keyword>